<dbReference type="PANTHER" id="PTHR46116:SF26">
    <property type="entry name" value="UBIQUITIN-CONJUGATING ENZYME E2 Z"/>
    <property type="match status" value="1"/>
</dbReference>
<feature type="domain" description="UBC core" evidence="15">
    <location>
        <begin position="5"/>
        <end position="167"/>
    </location>
</feature>
<keyword evidence="6" id="KW-0053">Apoptosis</keyword>
<comment type="subcellular location">
    <subcellularLocation>
        <location evidence="2">Cytoplasm</location>
    </subcellularLocation>
    <subcellularLocation>
        <location evidence="1">Nucleus</location>
    </subcellularLocation>
</comment>
<dbReference type="EC" id="2.3.2.23" evidence="3"/>
<evidence type="ECO:0000256" key="11">
    <source>
        <dbReference type="ARBA" id="ARBA00039894"/>
    </source>
</evidence>
<protein>
    <recommendedName>
        <fullName evidence="11">Ubiquitin-conjugating enzyme E2 Z</fullName>
        <ecNumber evidence="3">2.3.2.23</ecNumber>
    </recommendedName>
    <alternativeName>
        <fullName evidence="12">E2 ubiquitin-conjugating enzyme Z</fullName>
    </alternativeName>
    <alternativeName>
        <fullName evidence="14">Ubiquitin carrier protein Z</fullName>
    </alternativeName>
    <alternativeName>
        <fullName evidence="13">Ubiquitin-protein ligase Z</fullName>
    </alternativeName>
</protein>
<dbReference type="SMART" id="SM00212">
    <property type="entry name" value="UBCc"/>
    <property type="match status" value="1"/>
</dbReference>
<comment type="caution">
    <text evidence="16">The sequence shown here is derived from an EMBL/GenBank/DDBJ whole genome shotgun (WGS) entry which is preliminary data.</text>
</comment>
<dbReference type="GeneID" id="90036636"/>
<evidence type="ECO:0000256" key="9">
    <source>
        <dbReference type="ARBA" id="ARBA00022840"/>
    </source>
</evidence>
<evidence type="ECO:0000256" key="4">
    <source>
        <dbReference type="ARBA" id="ARBA00022490"/>
    </source>
</evidence>
<evidence type="ECO:0000256" key="1">
    <source>
        <dbReference type="ARBA" id="ARBA00004123"/>
    </source>
</evidence>
<keyword evidence="9" id="KW-0067">ATP-binding</keyword>
<evidence type="ECO:0000313" key="16">
    <source>
        <dbReference type="EMBL" id="KAK7205222.1"/>
    </source>
</evidence>
<evidence type="ECO:0000256" key="14">
    <source>
        <dbReference type="ARBA" id="ARBA00042401"/>
    </source>
</evidence>
<dbReference type="InterPro" id="IPR016135">
    <property type="entry name" value="UBQ-conjugating_enzyme/RWD"/>
</dbReference>
<name>A0ABR1F5V0_9ASCO</name>
<evidence type="ECO:0000256" key="12">
    <source>
        <dbReference type="ARBA" id="ARBA00041798"/>
    </source>
</evidence>
<dbReference type="PANTHER" id="PTHR46116">
    <property type="entry name" value="(E3-INDEPENDENT) E2 UBIQUITIN-CONJUGATING ENZYME"/>
    <property type="match status" value="1"/>
</dbReference>
<dbReference type="EMBL" id="JBBJBU010000006">
    <property type="protein sequence ID" value="KAK7205222.1"/>
    <property type="molecule type" value="Genomic_DNA"/>
</dbReference>
<keyword evidence="8" id="KW-0833">Ubl conjugation pathway</keyword>
<dbReference type="CDD" id="cd23809">
    <property type="entry name" value="UBCc_UBE2Z"/>
    <property type="match status" value="1"/>
</dbReference>
<evidence type="ECO:0000256" key="7">
    <source>
        <dbReference type="ARBA" id="ARBA00022741"/>
    </source>
</evidence>
<dbReference type="Proteomes" id="UP001498771">
    <property type="component" value="Unassembled WGS sequence"/>
</dbReference>
<keyword evidence="4" id="KW-0963">Cytoplasm</keyword>
<keyword evidence="7" id="KW-0547">Nucleotide-binding</keyword>
<evidence type="ECO:0000259" key="15">
    <source>
        <dbReference type="PROSITE" id="PS50127"/>
    </source>
</evidence>
<sequence length="439" mass="50135">MSSATTTLRIAKELANIQKSPDQGIYVYFDEKNLMRAQALILGPLDTPYEYGLFEFKMSFPEGYPSKPPCVSALTTNDGWTRFNPNIYANGKVCLSILGTWRGEAGEQWSSAQGIESVLMSIQSLMCSNPFENEPGFGPGSERESLHRDKAQQYIQKIQHETLRISVIKRLEESLHISSVTGKVKKTPENEQPEDVPADVPFKDLCKRLFRYYYPSYMRTIAREKQSIKDNTFFETMPFEGPDNEMKGSFDYADLERRMHAITAALDKETEHWATEGAEAVRNHDAAASMLSGMYSQIAGYLVRTYDGTVTLELVDDNPFVWRIIYFGRPTTSLDGALFRIKLAFSVRFPEEQPRAVYETPIYHLNITPSGIPYYRPSKPEDPQSHIEALIASLENDKLSPDPRTWMNLDAAELYFGSDAQKKEYRRTFRRAVMRSAEY</sequence>
<evidence type="ECO:0000256" key="10">
    <source>
        <dbReference type="ARBA" id="ARBA00023242"/>
    </source>
</evidence>
<keyword evidence="5" id="KW-0808">Transferase</keyword>
<keyword evidence="17" id="KW-1185">Reference proteome</keyword>
<reference evidence="16 17" key="1">
    <citation type="submission" date="2024-03" db="EMBL/GenBank/DDBJ databases">
        <title>Genome-scale model development and genomic sequencing of the oleaginous clade Lipomyces.</title>
        <authorList>
            <consortium name="Lawrence Berkeley National Laboratory"/>
            <person name="Czajka J.J."/>
            <person name="Han Y."/>
            <person name="Kim J."/>
            <person name="Mondo S.J."/>
            <person name="Hofstad B.A."/>
            <person name="Robles A."/>
            <person name="Haridas S."/>
            <person name="Riley R."/>
            <person name="LaButti K."/>
            <person name="Pangilinan J."/>
            <person name="Andreopoulos W."/>
            <person name="Lipzen A."/>
            <person name="Yan J."/>
            <person name="Wang M."/>
            <person name="Ng V."/>
            <person name="Grigoriev I.V."/>
            <person name="Spatafora J.W."/>
            <person name="Magnuson J.K."/>
            <person name="Baker S.E."/>
            <person name="Pomraning K.R."/>
        </authorList>
    </citation>
    <scope>NUCLEOTIDE SEQUENCE [LARGE SCALE GENOMIC DNA]</scope>
    <source>
        <strain evidence="16 17">Phaff 52-87</strain>
    </source>
</reference>
<dbReference type="PROSITE" id="PS50127">
    <property type="entry name" value="UBC_2"/>
    <property type="match status" value="2"/>
</dbReference>
<feature type="domain" description="UBC core" evidence="15">
    <location>
        <begin position="286"/>
        <end position="438"/>
    </location>
</feature>
<proteinExistence type="predicted"/>
<evidence type="ECO:0000256" key="8">
    <source>
        <dbReference type="ARBA" id="ARBA00022786"/>
    </source>
</evidence>
<gene>
    <name evidence="16" type="ORF">BZA70DRAFT_267750</name>
</gene>
<evidence type="ECO:0000256" key="3">
    <source>
        <dbReference type="ARBA" id="ARBA00012486"/>
    </source>
</evidence>
<evidence type="ECO:0000256" key="13">
    <source>
        <dbReference type="ARBA" id="ARBA00042316"/>
    </source>
</evidence>
<evidence type="ECO:0000256" key="5">
    <source>
        <dbReference type="ARBA" id="ARBA00022679"/>
    </source>
</evidence>
<dbReference type="SUPFAM" id="SSF54495">
    <property type="entry name" value="UBC-like"/>
    <property type="match status" value="2"/>
</dbReference>
<accession>A0ABR1F5V0</accession>
<dbReference type="CDD" id="cd00195">
    <property type="entry name" value="UBCc_UEV"/>
    <property type="match status" value="1"/>
</dbReference>
<organism evidence="16 17">
    <name type="scientific">Myxozyma melibiosi</name>
    <dbReference type="NCBI Taxonomy" id="54550"/>
    <lineage>
        <taxon>Eukaryota</taxon>
        <taxon>Fungi</taxon>
        <taxon>Dikarya</taxon>
        <taxon>Ascomycota</taxon>
        <taxon>Saccharomycotina</taxon>
        <taxon>Lipomycetes</taxon>
        <taxon>Lipomycetales</taxon>
        <taxon>Lipomycetaceae</taxon>
        <taxon>Myxozyma</taxon>
    </lineage>
</organism>
<dbReference type="InterPro" id="IPR000608">
    <property type="entry name" value="UBC"/>
</dbReference>
<dbReference type="RefSeq" id="XP_064768255.1">
    <property type="nucleotide sequence ID" value="XM_064911124.1"/>
</dbReference>
<evidence type="ECO:0000256" key="6">
    <source>
        <dbReference type="ARBA" id="ARBA00022703"/>
    </source>
</evidence>
<keyword evidence="10" id="KW-0539">Nucleus</keyword>
<evidence type="ECO:0000313" key="17">
    <source>
        <dbReference type="Proteomes" id="UP001498771"/>
    </source>
</evidence>
<dbReference type="Pfam" id="PF00179">
    <property type="entry name" value="UQ_con"/>
    <property type="match status" value="2"/>
</dbReference>
<dbReference type="Gene3D" id="3.10.110.10">
    <property type="entry name" value="Ubiquitin Conjugating Enzyme"/>
    <property type="match status" value="2"/>
</dbReference>
<evidence type="ECO:0000256" key="2">
    <source>
        <dbReference type="ARBA" id="ARBA00004496"/>
    </source>
</evidence>